<proteinExistence type="predicted"/>
<dbReference type="Pfam" id="PF01042">
    <property type="entry name" value="Ribonuc_L-PSP"/>
    <property type="match status" value="1"/>
</dbReference>
<dbReference type="SUPFAM" id="SSF55298">
    <property type="entry name" value="YjgF-like"/>
    <property type="match status" value="1"/>
</dbReference>
<sequence length="122" mass="13681">MMTAQIQRFDSNDYLSEITIFNHVVYLAGQVPNTDTADIHTQTQEVLDNIDAMLAKANSDKSRLLTAQIFIKDLADFAVVNSMWGDWLTDCPKPTRATVKAELVNPLWKLEIVVVAAQNTLE</sequence>
<accession>A0A6P1KIP0</accession>
<name>A0A6P1KIP0_FAUOS</name>
<reference evidence="1" key="1">
    <citation type="journal article" date="2020" name="Microbiol. Resour. Announc.">
        <title>Complete Genome Sequence of Moraxella osloensis Strain YV1, Isolated from an Australian Wastewater Treatment Plant.</title>
        <authorList>
            <person name="Batinovic S."/>
            <person name="Rice D.T.F."/>
            <person name="Seviour R.J."/>
            <person name="Petrovski S."/>
        </authorList>
    </citation>
    <scope>NUCLEOTIDE SEQUENCE</scope>
    <source>
        <strain evidence="1">YV1</strain>
    </source>
</reference>
<dbReference type="CDD" id="cd06150">
    <property type="entry name" value="YjgF_YER057c_UK114_like_2"/>
    <property type="match status" value="1"/>
</dbReference>
<dbReference type="InterPro" id="IPR035959">
    <property type="entry name" value="RutC-like_sf"/>
</dbReference>
<evidence type="ECO:0000313" key="1">
    <source>
        <dbReference type="EMBL" id="QHG10562.1"/>
    </source>
</evidence>
<dbReference type="InterPro" id="IPR035709">
    <property type="entry name" value="YoaB-like"/>
</dbReference>
<dbReference type="EMBL" id="CP047226">
    <property type="protein sequence ID" value="QHG10562.1"/>
    <property type="molecule type" value="Genomic_DNA"/>
</dbReference>
<dbReference type="InterPro" id="IPR006175">
    <property type="entry name" value="YjgF/YER057c/UK114"/>
</dbReference>
<dbReference type="PANTHER" id="PTHR47328:SF1">
    <property type="entry name" value="RUTC FAMILY PROTEIN YOAB"/>
    <property type="match status" value="1"/>
</dbReference>
<dbReference type="PANTHER" id="PTHR47328">
    <property type="match status" value="1"/>
</dbReference>
<dbReference type="Gene3D" id="3.30.1330.40">
    <property type="entry name" value="RutC-like"/>
    <property type="match status" value="1"/>
</dbReference>
<dbReference type="AlphaFoldDB" id="A0A6P1KIP0"/>
<protein>
    <submittedName>
        <fullName evidence="1">RidA family protein</fullName>
    </submittedName>
</protein>
<organism evidence="1">
    <name type="scientific">Faucicola osloensis</name>
    <name type="common">Moraxella osloensis</name>
    <dbReference type="NCBI Taxonomy" id="34062"/>
    <lineage>
        <taxon>Bacteria</taxon>
        <taxon>Pseudomonadati</taxon>
        <taxon>Pseudomonadota</taxon>
        <taxon>Gammaproteobacteria</taxon>
        <taxon>Moraxellales</taxon>
        <taxon>Moraxellaceae</taxon>
        <taxon>Faucicola</taxon>
    </lineage>
</organism>
<gene>
    <name evidence="1" type="ORF">GSF12_02500</name>
</gene>